<keyword evidence="3" id="KW-1185">Reference proteome</keyword>
<gene>
    <name evidence="2" type="ORF">WDJ61_02515</name>
</gene>
<dbReference type="EMBL" id="CP147404">
    <property type="protein sequence ID" value="WXB93547.1"/>
    <property type="molecule type" value="Genomic_DNA"/>
</dbReference>
<protein>
    <submittedName>
        <fullName evidence="2">Fic/DOC family N-terminal domain-containing protein</fullName>
    </submittedName>
</protein>
<feature type="domain" description="Fic/DOC N-terminal" evidence="1">
    <location>
        <begin position="24"/>
        <end position="92"/>
    </location>
</feature>
<sequence length="93" mass="10492">MAIQGLIPLPAAVDHNAALKIFQSLSDVSNKIGRLDEKFKHSIVSAELVRILSLSESVQSTRIEGTQVTFTDMIEQKDDRHPKWEITKVNDYQ</sequence>
<dbReference type="InterPro" id="IPR025758">
    <property type="entry name" value="Fic/DOC_N"/>
</dbReference>
<dbReference type="Pfam" id="PF13784">
    <property type="entry name" value="Fic_N"/>
    <property type="match status" value="1"/>
</dbReference>
<organism evidence="2 3">
    <name type="scientific">Bacillus kandeliae</name>
    <dbReference type="NCBI Taxonomy" id="3129297"/>
    <lineage>
        <taxon>Bacteria</taxon>
        <taxon>Bacillati</taxon>
        <taxon>Bacillota</taxon>
        <taxon>Bacilli</taxon>
        <taxon>Bacillales</taxon>
        <taxon>Bacillaceae</taxon>
        <taxon>Bacillus</taxon>
    </lineage>
</organism>
<dbReference type="RefSeq" id="WP_338752915.1">
    <property type="nucleotide sequence ID" value="NZ_CP147404.1"/>
</dbReference>
<evidence type="ECO:0000313" key="2">
    <source>
        <dbReference type="EMBL" id="WXB93547.1"/>
    </source>
</evidence>
<proteinExistence type="predicted"/>
<dbReference type="Proteomes" id="UP001387364">
    <property type="component" value="Chromosome"/>
</dbReference>
<reference evidence="2 3" key="1">
    <citation type="submission" date="2024-02" db="EMBL/GenBank/DDBJ databases">
        <title>Seven novel Bacillus-like species.</title>
        <authorList>
            <person name="Liu G."/>
        </authorList>
    </citation>
    <scope>NUCLEOTIDE SEQUENCE [LARGE SCALE GENOMIC DNA]</scope>
    <source>
        <strain evidence="2 3">FJAT-52991</strain>
    </source>
</reference>
<evidence type="ECO:0000313" key="3">
    <source>
        <dbReference type="Proteomes" id="UP001387364"/>
    </source>
</evidence>
<name>A0ABZ2N8G5_9BACI</name>
<accession>A0ABZ2N8G5</accession>
<evidence type="ECO:0000259" key="1">
    <source>
        <dbReference type="Pfam" id="PF13784"/>
    </source>
</evidence>